<evidence type="ECO:0000256" key="1">
    <source>
        <dbReference type="SAM" id="Phobius"/>
    </source>
</evidence>
<organism evidence="2 3">
    <name type="scientific">Diploscapter pachys</name>
    <dbReference type="NCBI Taxonomy" id="2018661"/>
    <lineage>
        <taxon>Eukaryota</taxon>
        <taxon>Metazoa</taxon>
        <taxon>Ecdysozoa</taxon>
        <taxon>Nematoda</taxon>
        <taxon>Chromadorea</taxon>
        <taxon>Rhabditida</taxon>
        <taxon>Rhabditina</taxon>
        <taxon>Rhabditomorpha</taxon>
        <taxon>Rhabditoidea</taxon>
        <taxon>Rhabditidae</taxon>
        <taxon>Diploscapter</taxon>
    </lineage>
</organism>
<name>A0A2A2JNL6_9BILA</name>
<keyword evidence="3" id="KW-1185">Reference proteome</keyword>
<dbReference type="Proteomes" id="UP000218231">
    <property type="component" value="Unassembled WGS sequence"/>
</dbReference>
<keyword evidence="1" id="KW-1133">Transmembrane helix</keyword>
<accession>A0A2A2JNL6</accession>
<dbReference type="EMBL" id="LIAE01010316">
    <property type="protein sequence ID" value="PAV63325.1"/>
    <property type="molecule type" value="Genomic_DNA"/>
</dbReference>
<keyword evidence="1" id="KW-0812">Transmembrane</keyword>
<keyword evidence="1" id="KW-0472">Membrane</keyword>
<dbReference type="AlphaFoldDB" id="A0A2A2JNL6"/>
<feature type="transmembrane region" description="Helical" evidence="1">
    <location>
        <begin position="83"/>
        <end position="104"/>
    </location>
</feature>
<reference evidence="2 3" key="1">
    <citation type="journal article" date="2017" name="Curr. Biol.">
        <title>Genome architecture and evolution of a unichromosomal asexual nematode.</title>
        <authorList>
            <person name="Fradin H."/>
            <person name="Zegar C."/>
            <person name="Gutwein M."/>
            <person name="Lucas J."/>
            <person name="Kovtun M."/>
            <person name="Corcoran D."/>
            <person name="Baugh L.R."/>
            <person name="Kiontke K."/>
            <person name="Gunsalus K."/>
            <person name="Fitch D.H."/>
            <person name="Piano F."/>
        </authorList>
    </citation>
    <scope>NUCLEOTIDE SEQUENCE [LARGE SCALE GENOMIC DNA]</scope>
    <source>
        <strain evidence="2">PF1309</strain>
    </source>
</reference>
<gene>
    <name evidence="2" type="ORF">WR25_25453</name>
</gene>
<evidence type="ECO:0000313" key="3">
    <source>
        <dbReference type="Proteomes" id="UP000218231"/>
    </source>
</evidence>
<feature type="transmembrane region" description="Helical" evidence="1">
    <location>
        <begin position="156"/>
        <end position="180"/>
    </location>
</feature>
<feature type="transmembrane region" description="Helical" evidence="1">
    <location>
        <begin position="110"/>
        <end position="131"/>
    </location>
</feature>
<evidence type="ECO:0000313" key="2">
    <source>
        <dbReference type="EMBL" id="PAV63325.1"/>
    </source>
</evidence>
<feature type="transmembrane region" description="Helical" evidence="1">
    <location>
        <begin position="45"/>
        <end position="71"/>
    </location>
</feature>
<sequence>MRQGARFISTAQLCFVWPTEGNSVAMHPASLTPMEQVHVEFDSRISKLLSVCHVFIHFCWFLLPLIIFIWYDPEAALNPGLSSLFFWFLILSAVESIALTVSLFTWKFGLYLTCLRVYVASKMAFLCFAAYKMLTSDERIVGLIECRLKQQGLDDLTYGIVHISVLLLYLFMEFVCLPLWSMGCDVIEKRNTLKYVQNMEGRISEINILNTLLKA</sequence>
<proteinExistence type="predicted"/>
<protein>
    <submittedName>
        <fullName evidence="2">Uncharacterized protein</fullName>
    </submittedName>
</protein>
<comment type="caution">
    <text evidence="2">The sequence shown here is derived from an EMBL/GenBank/DDBJ whole genome shotgun (WGS) entry which is preliminary data.</text>
</comment>